<dbReference type="Gene3D" id="3.80.10.10">
    <property type="entry name" value="Ribonuclease Inhibitor"/>
    <property type="match status" value="1"/>
</dbReference>
<dbReference type="Proteomes" id="UP000317778">
    <property type="component" value="Unassembled WGS sequence"/>
</dbReference>
<keyword evidence="1" id="KW-0732">Signal</keyword>
<dbReference type="EMBL" id="NJBO01000030">
    <property type="protein sequence ID" value="TKJ37897.1"/>
    <property type="molecule type" value="Genomic_DNA"/>
</dbReference>
<evidence type="ECO:0000313" key="2">
    <source>
        <dbReference type="EMBL" id="TKJ37897.1"/>
    </source>
</evidence>
<dbReference type="InterPro" id="IPR032675">
    <property type="entry name" value="LRR_dom_sf"/>
</dbReference>
<name>A0A532USV3_UNCT6</name>
<gene>
    <name evidence="2" type="ORF">CEE36_10945</name>
</gene>
<reference evidence="2 3" key="1">
    <citation type="submission" date="2017-06" db="EMBL/GenBank/DDBJ databases">
        <title>Novel microbial phyla capable of carbon fixation and sulfur reduction in deep-sea sediments.</title>
        <authorList>
            <person name="Huang J."/>
            <person name="Baker B."/>
            <person name="Wang Y."/>
        </authorList>
    </citation>
    <scope>NUCLEOTIDE SEQUENCE [LARGE SCALE GENOMIC DNA]</scope>
    <source>
        <strain evidence="2">B3_TA06</strain>
    </source>
</reference>
<dbReference type="SUPFAM" id="SSF52047">
    <property type="entry name" value="RNI-like"/>
    <property type="match status" value="1"/>
</dbReference>
<protein>
    <submittedName>
        <fullName evidence="2">Uncharacterized protein</fullName>
    </submittedName>
</protein>
<comment type="caution">
    <text evidence="2">The sequence shown here is derived from an EMBL/GenBank/DDBJ whole genome shotgun (WGS) entry which is preliminary data.</text>
</comment>
<evidence type="ECO:0000256" key="1">
    <source>
        <dbReference type="SAM" id="SignalP"/>
    </source>
</evidence>
<dbReference type="AlphaFoldDB" id="A0A532USV3"/>
<accession>A0A532USV3</accession>
<feature type="chain" id="PRO_5021759869" evidence="1">
    <location>
        <begin position="28"/>
        <end position="253"/>
    </location>
</feature>
<organism evidence="2 3">
    <name type="scientific">candidate division TA06 bacterium B3_TA06</name>
    <dbReference type="NCBI Taxonomy" id="2012487"/>
    <lineage>
        <taxon>Bacteria</taxon>
        <taxon>Bacteria division TA06</taxon>
    </lineage>
</organism>
<evidence type="ECO:0000313" key="3">
    <source>
        <dbReference type="Proteomes" id="UP000317778"/>
    </source>
</evidence>
<sequence length="253" mass="29444">MKSMFKQITILCLVALAGSVVFCRKEAAPQPEPRWLRVYHDGEFEDSINVTGWEVNEDVIWIGSFYYPWQGEDSINYDCYRLMSLIDGGVEEIWDRGSVLRVNGKLVGINTNYVDTLEIAEPHDVITATVWDCEECLEVSLKKFPNLVGIWVSVDNSNISKTLDVISQDIRLYVFCFDATDRNLRELSKFLNIRILYLERDRITNCGLRHLAKLKELRWLRISGFCDKINSKGRKYLKALHKLRSLNLYYRTT</sequence>
<proteinExistence type="predicted"/>
<feature type="signal peptide" evidence="1">
    <location>
        <begin position="1"/>
        <end position="27"/>
    </location>
</feature>